<name>A0A383F0P7_9ZZZZ</name>
<feature type="non-terminal residue" evidence="1">
    <location>
        <position position="1"/>
    </location>
</feature>
<evidence type="ECO:0000313" key="1">
    <source>
        <dbReference type="EMBL" id="SVE61958.1"/>
    </source>
</evidence>
<proteinExistence type="predicted"/>
<accession>A0A383F0P7</accession>
<gene>
    <name evidence="1" type="ORF">METZ01_LOCUS514812</name>
</gene>
<sequence>VANRKKSPQKGSQSVKWSSTRHTGVRYWESETRKHRSHPDKCYVIRYKNQGRSFSETIGWQSGGITPEYCSNLRGQITSNIKTGQSFHSLQEKRNLDAAKRTAEKSKAVTLIQAFEDFKSTRTLKATTLREYDRSINTAFTDWQSRRVIDISRDAVSKRHQKLK</sequence>
<dbReference type="AlphaFoldDB" id="A0A383F0P7"/>
<protein>
    <recommendedName>
        <fullName evidence="2">Core-binding (CB) domain-containing protein</fullName>
    </recommendedName>
</protein>
<reference evidence="1" key="1">
    <citation type="submission" date="2018-05" db="EMBL/GenBank/DDBJ databases">
        <authorList>
            <person name="Lanie J.A."/>
            <person name="Ng W.-L."/>
            <person name="Kazmierczak K.M."/>
            <person name="Andrzejewski T.M."/>
            <person name="Davidsen T.M."/>
            <person name="Wayne K.J."/>
            <person name="Tettelin H."/>
            <person name="Glass J.I."/>
            <person name="Rusch D."/>
            <person name="Podicherti R."/>
            <person name="Tsui H.-C.T."/>
            <person name="Winkler M.E."/>
        </authorList>
    </citation>
    <scope>NUCLEOTIDE SEQUENCE</scope>
</reference>
<feature type="non-terminal residue" evidence="1">
    <location>
        <position position="164"/>
    </location>
</feature>
<organism evidence="1">
    <name type="scientific">marine metagenome</name>
    <dbReference type="NCBI Taxonomy" id="408172"/>
    <lineage>
        <taxon>unclassified sequences</taxon>
        <taxon>metagenomes</taxon>
        <taxon>ecological metagenomes</taxon>
    </lineage>
</organism>
<evidence type="ECO:0008006" key="2">
    <source>
        <dbReference type="Google" id="ProtNLM"/>
    </source>
</evidence>
<dbReference type="EMBL" id="UINC01230013">
    <property type="protein sequence ID" value="SVE61958.1"/>
    <property type="molecule type" value="Genomic_DNA"/>
</dbReference>